<dbReference type="VEuPathDB" id="FungiDB:FOZG_14614"/>
<reference evidence="2" key="1">
    <citation type="submission" date="2011-06" db="EMBL/GenBank/DDBJ databases">
        <title>The Genome Sequence of Fusarium oxysporum Fo47.</title>
        <authorList>
            <consortium name="The Broad Institute Genome Sequencing Platform"/>
            <person name="Ma L.-J."/>
            <person name="Gale L.R."/>
            <person name="Schwartz D.C."/>
            <person name="Zhou S."/>
            <person name="Corby-Kistler H."/>
            <person name="Young S.K."/>
            <person name="Zeng Q."/>
            <person name="Gargeya S."/>
            <person name="Fitzgerald M."/>
            <person name="Haas B."/>
            <person name="Abouelleil A."/>
            <person name="Alvarado L."/>
            <person name="Arachchi H.M."/>
            <person name="Berlin A."/>
            <person name="Brown A."/>
            <person name="Chapman S.B."/>
            <person name="Chen Z."/>
            <person name="Dunbar C."/>
            <person name="Freedman E."/>
            <person name="Gearin G."/>
            <person name="Gellesch M."/>
            <person name="Goldberg J."/>
            <person name="Griggs A."/>
            <person name="Gujja S."/>
            <person name="Heiman D."/>
            <person name="Howarth C."/>
            <person name="Larson L."/>
            <person name="Lui A."/>
            <person name="MacDonald P.J.P."/>
            <person name="Mehta T."/>
            <person name="Montmayeur A."/>
            <person name="Murphy C."/>
            <person name="Neiman D."/>
            <person name="Pearson M."/>
            <person name="Priest M."/>
            <person name="Roberts A."/>
            <person name="Saif S."/>
            <person name="Shea T."/>
            <person name="Shenoy N."/>
            <person name="Sisk P."/>
            <person name="Stolte C."/>
            <person name="Sykes S."/>
            <person name="Wortman J."/>
            <person name="Nusbaum C."/>
            <person name="Birren B."/>
        </authorList>
    </citation>
    <scope>NUCLEOTIDE SEQUENCE [LARGE SCALE GENOMIC DNA]</scope>
    <source>
        <strain evidence="2">Fo47</strain>
    </source>
</reference>
<proteinExistence type="predicted"/>
<dbReference type="HOGENOM" id="CLU_112969_0_0_1"/>
<protein>
    <submittedName>
        <fullName evidence="2">Uncharacterized protein</fullName>
    </submittedName>
</protein>
<sequence length="226" mass="25304">MVATANAILKRLRTVKLDRSQAASESLPDYNNAVEFPDNTSDVPGSPVSSIEVLQDAPTTSSLDLSAGSKQLRDDADKNLQQAQFAHSNASSTLAKLQGKQEEAFEAARYASEAYAKGLHDELDPHYFQTDDDRPPHKRRRSTTIDHAKRDHYVHLKETSQHCHNALISRSTFHKCSRCSSHHGHRKRKWSTASSPPQSHAFVFAAPILCRYLLTRAIPVRSYTKE</sequence>
<dbReference type="Proteomes" id="UP000030766">
    <property type="component" value="Unassembled WGS sequence"/>
</dbReference>
<feature type="region of interest" description="Disordered" evidence="1">
    <location>
        <begin position="24"/>
        <end position="50"/>
    </location>
</feature>
<feature type="compositionally biased region" description="Polar residues" evidence="1">
    <location>
        <begin position="38"/>
        <end position="49"/>
    </location>
</feature>
<evidence type="ECO:0000313" key="2">
    <source>
        <dbReference type="EMBL" id="EWZ31472.1"/>
    </source>
</evidence>
<evidence type="ECO:0000256" key="1">
    <source>
        <dbReference type="SAM" id="MobiDB-lite"/>
    </source>
</evidence>
<dbReference type="EMBL" id="JH717907">
    <property type="protein sequence ID" value="EWZ31472.1"/>
    <property type="molecule type" value="Genomic_DNA"/>
</dbReference>
<dbReference type="AlphaFoldDB" id="W9JHF1"/>
<feature type="region of interest" description="Disordered" evidence="1">
    <location>
        <begin position="122"/>
        <end position="146"/>
    </location>
</feature>
<reference evidence="2" key="2">
    <citation type="submission" date="2012-06" db="EMBL/GenBank/DDBJ databases">
        <title>Annotation of the Genome Sequence of Fusarium oxysporum Fo47.</title>
        <authorList>
            <consortium name="The Broad Institute Genomics Platform"/>
            <person name="Ma L.-J."/>
            <person name="Corby-Kistler H."/>
            <person name="Broz K."/>
            <person name="Gale L.R."/>
            <person name="Jonkers W."/>
            <person name="O'Donnell K."/>
            <person name="Ploetz R."/>
            <person name="Steinberg C."/>
            <person name="Schwartz D.C."/>
            <person name="VanEtten H."/>
            <person name="Zhou S."/>
            <person name="Young S.K."/>
            <person name="Zeng Q."/>
            <person name="Gargeya S."/>
            <person name="Fitzgerald M."/>
            <person name="Abouelleil A."/>
            <person name="Alvarado L."/>
            <person name="Chapman S.B."/>
            <person name="Gainer-Dewar J."/>
            <person name="Goldberg J."/>
            <person name="Griggs A."/>
            <person name="Gujja S."/>
            <person name="Hansen M."/>
            <person name="Howarth C."/>
            <person name="Imamovic A."/>
            <person name="Ireland A."/>
            <person name="Larimer J."/>
            <person name="McCowan C."/>
            <person name="Murphy C."/>
            <person name="Pearson M."/>
            <person name="Poon T.W."/>
            <person name="Priest M."/>
            <person name="Roberts A."/>
            <person name="Saif S."/>
            <person name="Shea T."/>
            <person name="Sykes S."/>
            <person name="Wortman J."/>
            <person name="Nusbaum C."/>
            <person name="Birren B."/>
        </authorList>
    </citation>
    <scope>NUCLEOTIDE SEQUENCE</scope>
    <source>
        <strain evidence="2">Fo47</strain>
    </source>
</reference>
<organism evidence="2">
    <name type="scientific">Fusarium oxysporum Fo47</name>
    <dbReference type="NCBI Taxonomy" id="660027"/>
    <lineage>
        <taxon>Eukaryota</taxon>
        <taxon>Fungi</taxon>
        <taxon>Dikarya</taxon>
        <taxon>Ascomycota</taxon>
        <taxon>Pezizomycotina</taxon>
        <taxon>Sordariomycetes</taxon>
        <taxon>Hypocreomycetidae</taxon>
        <taxon>Hypocreales</taxon>
        <taxon>Nectriaceae</taxon>
        <taxon>Fusarium</taxon>
        <taxon>Fusarium oxysporum species complex</taxon>
    </lineage>
</organism>
<name>W9JHF1_FUSOX</name>
<gene>
    <name evidence="2" type="ORF">FOZG_14614</name>
</gene>
<accession>W9JHF1</accession>
<feature type="compositionally biased region" description="Basic and acidic residues" evidence="1">
    <location>
        <begin position="122"/>
        <end position="135"/>
    </location>
</feature>